<protein>
    <recommendedName>
        <fullName evidence="3">Aldehyde dehydrogenase</fullName>
    </recommendedName>
</protein>
<dbReference type="PANTHER" id="PTHR43570">
    <property type="entry name" value="ALDEHYDE DEHYDROGENASE"/>
    <property type="match status" value="1"/>
</dbReference>
<evidence type="ECO:0000313" key="7">
    <source>
        <dbReference type="EMBL" id="GAA0761433.1"/>
    </source>
</evidence>
<dbReference type="InterPro" id="IPR029510">
    <property type="entry name" value="Ald_DH_CS_GLU"/>
</dbReference>
<evidence type="ECO:0000256" key="4">
    <source>
        <dbReference type="PROSITE-ProRule" id="PRU10007"/>
    </source>
</evidence>
<accession>A0ABN1KC57</accession>
<dbReference type="InterPro" id="IPR016161">
    <property type="entry name" value="Ald_DH/histidinol_DH"/>
</dbReference>
<evidence type="ECO:0000256" key="5">
    <source>
        <dbReference type="RuleBase" id="RU003345"/>
    </source>
</evidence>
<dbReference type="Proteomes" id="UP001500185">
    <property type="component" value="Unassembled WGS sequence"/>
</dbReference>
<sequence length="460" mass="52443">MSIMENDIKELLKSQDQFLKTASKTSVENRISILKKLKACIKAYEQDIVDAIYKDFQKPEFEVLTTELFVVYKELNLFIKNLKKWSKPKSVSSAWLNFPSSDKIHYVPWGKVLVIAPWNYPFQLAITPAIGAIACGNTVVLKPSEHAPHTADILKKIFNEVFDEQQGKVITGAVDTAKILLEQKWDYVFFTGSVPVGRIVSEQIAKYMTPHTLELGGKNPCIVDSTAKIDIAARRICWGKFLNAGQTCIAPDYLMVDSKIRDEFQEKLISTLKEFYSENSYRDYTRLIHDAHFEKLTGFLKNLNIIYGGEYDAKTNFLAPTLVDSPNLSSPLMEEEIFGPILPIYSYSSFDELEEMITSFEKPLSLYVFSESKDFAEQVNETFEFGGGVINDTIVHFVNDKLPFGGVGDSGVGNYHGRASFDTFTRRKPIVYRKTWLDIPIKYPPYTRVDTFKSFLNLFR</sequence>
<evidence type="ECO:0000256" key="2">
    <source>
        <dbReference type="ARBA" id="ARBA00023002"/>
    </source>
</evidence>
<proteinExistence type="inferred from homology"/>
<keyword evidence="8" id="KW-1185">Reference proteome</keyword>
<dbReference type="InterPro" id="IPR012394">
    <property type="entry name" value="Aldehyde_DH_NAD(P)"/>
</dbReference>
<dbReference type="InterPro" id="IPR015590">
    <property type="entry name" value="Aldehyde_DH_dom"/>
</dbReference>
<evidence type="ECO:0000313" key="8">
    <source>
        <dbReference type="Proteomes" id="UP001500185"/>
    </source>
</evidence>
<dbReference type="CDD" id="cd07136">
    <property type="entry name" value="ALDH_YwdH-P39616"/>
    <property type="match status" value="1"/>
</dbReference>
<comment type="caution">
    <text evidence="7">The sequence shown here is derived from an EMBL/GenBank/DDBJ whole genome shotgun (WGS) entry which is preliminary data.</text>
</comment>
<feature type="active site" evidence="4">
    <location>
        <position position="214"/>
    </location>
</feature>
<dbReference type="PANTHER" id="PTHR43570:SF16">
    <property type="entry name" value="ALDEHYDE DEHYDROGENASE TYPE III, ISOFORM Q"/>
    <property type="match status" value="1"/>
</dbReference>
<dbReference type="EMBL" id="BAAAGG010000021">
    <property type="protein sequence ID" value="GAA0761433.1"/>
    <property type="molecule type" value="Genomic_DNA"/>
</dbReference>
<dbReference type="InterPro" id="IPR016162">
    <property type="entry name" value="Ald_DH_N"/>
</dbReference>
<gene>
    <name evidence="7" type="ORF">GCM10009433_20710</name>
</gene>
<dbReference type="Pfam" id="PF00171">
    <property type="entry name" value="Aldedh"/>
    <property type="match status" value="1"/>
</dbReference>
<dbReference type="Gene3D" id="3.40.309.10">
    <property type="entry name" value="Aldehyde Dehydrogenase, Chain A, domain 2"/>
    <property type="match status" value="1"/>
</dbReference>
<dbReference type="PROSITE" id="PS00687">
    <property type="entry name" value="ALDEHYDE_DEHYDR_GLU"/>
    <property type="match status" value="1"/>
</dbReference>
<reference evidence="7 8" key="1">
    <citation type="journal article" date="2019" name="Int. J. Syst. Evol. Microbiol.">
        <title>The Global Catalogue of Microorganisms (GCM) 10K type strain sequencing project: providing services to taxonomists for standard genome sequencing and annotation.</title>
        <authorList>
            <consortium name="The Broad Institute Genomics Platform"/>
            <consortium name="The Broad Institute Genome Sequencing Center for Infectious Disease"/>
            <person name="Wu L."/>
            <person name="Ma J."/>
        </authorList>
    </citation>
    <scope>NUCLEOTIDE SEQUENCE [LARGE SCALE GENOMIC DNA]</scope>
    <source>
        <strain evidence="7 8">JCM 16231</strain>
    </source>
</reference>
<evidence type="ECO:0000256" key="3">
    <source>
        <dbReference type="PIRNR" id="PIRNR036492"/>
    </source>
</evidence>
<dbReference type="Gene3D" id="3.40.605.10">
    <property type="entry name" value="Aldehyde Dehydrogenase, Chain A, domain 1"/>
    <property type="match status" value="1"/>
</dbReference>
<organism evidence="7 8">
    <name type="scientific">Psychroflexus lacisalsi</name>
    <dbReference type="NCBI Taxonomy" id="503928"/>
    <lineage>
        <taxon>Bacteria</taxon>
        <taxon>Pseudomonadati</taxon>
        <taxon>Bacteroidota</taxon>
        <taxon>Flavobacteriia</taxon>
        <taxon>Flavobacteriales</taxon>
        <taxon>Flavobacteriaceae</taxon>
        <taxon>Psychroflexus</taxon>
    </lineage>
</organism>
<feature type="domain" description="Aldehyde dehydrogenase" evidence="6">
    <location>
        <begin position="5"/>
        <end position="428"/>
    </location>
</feature>
<dbReference type="InterPro" id="IPR016160">
    <property type="entry name" value="Ald_DH_CS_CYS"/>
</dbReference>
<dbReference type="InterPro" id="IPR016163">
    <property type="entry name" value="Ald_DH_C"/>
</dbReference>
<dbReference type="SUPFAM" id="SSF53720">
    <property type="entry name" value="ALDH-like"/>
    <property type="match status" value="1"/>
</dbReference>
<name>A0ABN1KC57_9FLAO</name>
<evidence type="ECO:0000256" key="1">
    <source>
        <dbReference type="ARBA" id="ARBA00009986"/>
    </source>
</evidence>
<dbReference type="PIRSF" id="PIRSF036492">
    <property type="entry name" value="ALDH"/>
    <property type="match status" value="1"/>
</dbReference>
<dbReference type="PROSITE" id="PS00070">
    <property type="entry name" value="ALDEHYDE_DEHYDR_CYS"/>
    <property type="match status" value="1"/>
</dbReference>
<evidence type="ECO:0000259" key="6">
    <source>
        <dbReference type="Pfam" id="PF00171"/>
    </source>
</evidence>
<comment type="similarity">
    <text evidence="1 3 5">Belongs to the aldehyde dehydrogenase family.</text>
</comment>
<keyword evidence="2 3" id="KW-0560">Oxidoreductase</keyword>